<dbReference type="AlphaFoldDB" id="A0A8S8XA50"/>
<reference evidence="3" key="1">
    <citation type="submission" date="2021-02" db="EMBL/GenBank/DDBJ databases">
        <title>Genome sequence of Rhodospirillales sp. strain TMPK1 isolated from soil.</title>
        <authorList>
            <person name="Nakai R."/>
            <person name="Kusada H."/>
            <person name="Tamaki H."/>
        </authorList>
    </citation>
    <scope>NUCLEOTIDE SEQUENCE</scope>
    <source>
        <strain evidence="3">TMPK1</strain>
    </source>
</reference>
<evidence type="ECO:0000313" key="4">
    <source>
        <dbReference type="Proteomes" id="UP000681075"/>
    </source>
</evidence>
<dbReference type="Pfam" id="PF24722">
    <property type="entry name" value="DUF7674"/>
    <property type="match status" value="1"/>
</dbReference>
<evidence type="ECO:0000313" key="3">
    <source>
        <dbReference type="EMBL" id="GIL38217.1"/>
    </source>
</evidence>
<comment type="caution">
    <text evidence="3">The sequence shown here is derived from an EMBL/GenBank/DDBJ whole genome shotgun (WGS) entry which is preliminary data.</text>
</comment>
<protein>
    <recommendedName>
        <fullName evidence="2">DUF7674 domain-containing protein</fullName>
    </recommendedName>
</protein>
<dbReference type="RefSeq" id="WP_420241185.1">
    <property type="nucleotide sequence ID" value="NZ_BOPV01000001.1"/>
</dbReference>
<evidence type="ECO:0000256" key="1">
    <source>
        <dbReference type="SAM" id="MobiDB-lite"/>
    </source>
</evidence>
<feature type="domain" description="DUF7674" evidence="2">
    <location>
        <begin position="21"/>
        <end position="106"/>
    </location>
</feature>
<gene>
    <name evidence="3" type="ORF">TMPK1_04540</name>
</gene>
<dbReference type="Proteomes" id="UP000681075">
    <property type="component" value="Unassembled WGS sequence"/>
</dbReference>
<evidence type="ECO:0000259" key="2">
    <source>
        <dbReference type="Pfam" id="PF24722"/>
    </source>
</evidence>
<name>A0A8S8XA50_9PROT</name>
<organism evidence="3 4">
    <name type="scientific">Roseiterribacter gracilis</name>
    <dbReference type="NCBI Taxonomy" id="2812848"/>
    <lineage>
        <taxon>Bacteria</taxon>
        <taxon>Pseudomonadati</taxon>
        <taxon>Pseudomonadota</taxon>
        <taxon>Alphaproteobacteria</taxon>
        <taxon>Rhodospirillales</taxon>
        <taxon>Roseiterribacteraceae</taxon>
        <taxon>Roseiterribacter</taxon>
    </lineage>
</organism>
<keyword evidence="4" id="KW-1185">Reference proteome</keyword>
<proteinExistence type="predicted"/>
<dbReference type="EMBL" id="BOPV01000001">
    <property type="protein sequence ID" value="GIL38217.1"/>
    <property type="molecule type" value="Genomic_DNA"/>
</dbReference>
<accession>A0A8S8XA50</accession>
<sequence length="165" mass="19244">MNEGDHGDGTWLRKLLDVWPDEIGFQLRQNPSFNIYSAFMELKWMLDIAIKKNDVAQIDQIMAYANWCANQKARALRNAAGVSFFEDIVTCDRAAWPMLFARIDPQVICDVYSLLEWRLSKAPPDQMVEVERLTRAAREGRKFSRYDPRNWPQRAIRGTDDFPDD</sequence>
<dbReference type="InterPro" id="IPR056091">
    <property type="entry name" value="DUF7674"/>
</dbReference>
<feature type="region of interest" description="Disordered" evidence="1">
    <location>
        <begin position="145"/>
        <end position="165"/>
    </location>
</feature>